<dbReference type="GO" id="GO:0005524">
    <property type="term" value="F:ATP binding"/>
    <property type="evidence" value="ECO:0007669"/>
    <property type="project" value="UniProtKB-KW"/>
</dbReference>
<dbReference type="InterPro" id="IPR002464">
    <property type="entry name" value="DNA/RNA_helicase_DEAH_CS"/>
</dbReference>
<dbReference type="GO" id="GO:0005681">
    <property type="term" value="C:spliceosomal complex"/>
    <property type="evidence" value="ECO:0007669"/>
    <property type="project" value="UniProtKB-ARBA"/>
</dbReference>
<evidence type="ECO:0000256" key="10">
    <source>
        <dbReference type="ARBA" id="ARBA00038040"/>
    </source>
</evidence>
<evidence type="ECO:0000256" key="9">
    <source>
        <dbReference type="ARBA" id="ARBA00023242"/>
    </source>
</evidence>
<feature type="compositionally biased region" description="Basic and acidic residues" evidence="13">
    <location>
        <begin position="565"/>
        <end position="578"/>
    </location>
</feature>
<dbReference type="Pfam" id="PF00271">
    <property type="entry name" value="Helicase_C"/>
    <property type="match status" value="1"/>
</dbReference>
<feature type="region of interest" description="Disordered" evidence="13">
    <location>
        <begin position="1213"/>
        <end position="1281"/>
    </location>
</feature>
<evidence type="ECO:0000256" key="1">
    <source>
        <dbReference type="ARBA" id="ARBA00004123"/>
    </source>
</evidence>
<dbReference type="EMBL" id="JACYCC010000397">
    <property type="protein sequence ID" value="KAF8666921.1"/>
    <property type="molecule type" value="Genomic_DNA"/>
</dbReference>
<protein>
    <recommendedName>
        <fullName evidence="12">Pre-mRNA-splicing factor ATP-dependent RNA helicase PRP16</fullName>
        <ecNumber evidence="2">3.6.4.13</ecNumber>
    </recommendedName>
</protein>
<dbReference type="FunFam" id="1.20.120.1080:FF:000018">
    <property type="entry name" value="Pre-mRNA-splicing factor ATP-dependent RNA helicase prp16"/>
    <property type="match status" value="1"/>
</dbReference>
<organism evidence="16 17">
    <name type="scientific">Rhizoctonia solani</name>
    <dbReference type="NCBI Taxonomy" id="456999"/>
    <lineage>
        <taxon>Eukaryota</taxon>
        <taxon>Fungi</taxon>
        <taxon>Dikarya</taxon>
        <taxon>Basidiomycota</taxon>
        <taxon>Agaricomycotina</taxon>
        <taxon>Agaricomycetes</taxon>
        <taxon>Cantharellales</taxon>
        <taxon>Ceratobasidiaceae</taxon>
        <taxon>Rhizoctonia</taxon>
    </lineage>
</organism>
<keyword evidence="6" id="KW-0347">Helicase</keyword>
<keyword evidence="5" id="KW-0378">Hydrolase</keyword>
<feature type="compositionally biased region" description="Gly residues" evidence="13">
    <location>
        <begin position="342"/>
        <end position="352"/>
    </location>
</feature>
<dbReference type="InterPro" id="IPR014001">
    <property type="entry name" value="Helicase_ATP-bd"/>
</dbReference>
<dbReference type="GO" id="GO:0003723">
    <property type="term" value="F:RNA binding"/>
    <property type="evidence" value="ECO:0007669"/>
    <property type="project" value="TreeGrafter"/>
</dbReference>
<sequence length="1281" mass="142514">MRYVTSESATASIVPADLGDKNTGVIATSGLVSTAPSGELVDNHHHSRPKSRSRSKMDRSAGHEKSPDSSEVDPFVHNIAIKLSRALNIVNPNDLLATRVINIVKSNSPDGFIKAARAFGKFQDSFLQDIHSEISIHLDQQKDGHVPQPIAGIEVHDSEVLEPEAPRAGGLMRPDGTRHTFRAPAKLEPPTPRTSVLGLDRLAREKRINATLEAARKKPRLDMPADGDVNQSVFKVPALPARLQNQNPRQRAEETPSHGGGLSDAARKRLDDYRRSRDQQHDGVAAPRESRDDAPRGLGDFQQRANKDRRRGRYDRSQFAEPPTPSASVRVPNVGWDSTPRVGGGSNEGGWGRVKEQRWDATPMAKRKGDEDEDEFGGALETREWEEEQVRLDRDWYMTGEEGGVVGNEEYNPLAQYEDLDAVKQAEIATKQVKKISARQAQYNADNDLWEANRMVTSGIASRKQLDLDFAEDDSESTVHVLVHDLKPPFLDGRTVFTKQLEPINPLRDATSDMAVFAKKGSALVKEKREQAERARAAAKMAALGGTALGNIMGVKDEEAEAENEAEKNAAGKKEEDYKGDSKFASHLKTNAATSSFAKSRTLKEQREYLPAFACREDLMKTIRENQVIVVVGETGSGKTTQLAQFLYEDGYCKHGIIGCTQPRRVAAMSVAKRVSEEMEVTLGSTVGYAIRFEDCTSKETKIKYMTDGVLLRESLNEGDLDRYSVIILDEAHERSLSTDVLMGLLRKILSRRRDLKLIVTSATMNAEKFSDFYGQAPCFTIPGRTFPVEMFHSKSPCEDYVDSAVKQVLQIHLSLPPGDILVFMTGQEDIEVTCQVVTERLSQLDDPAPLAVLPIYSQMPADLQAKIFEATSDGRRKVIVATNIAETSLTVDGILYVVDSGYSKLKVYNPKVGMDALQITPVSQANANQRTGRAGRTGAGFCYRLYTEMAFRNEMFPNTIPEIQRTNLANTVLLLKSLGVKNLLEFDFMDPPPQANILNSMYQLWVLGALDNVGDLTPVGRKMSEFPMEPSMAKMLITSVEYKCSAEMLTIVSMLSVPSVFYRPKERQEEADAAREKFSVNESDHLTLLNVFQMWKTYGYRDDWCMKHFLHPKLLRKAREVRQQLEDIMKMQKMEIISAGTDFDVVRKAICSGYFHQAARVKGIGEFVNIRSGLPTHLHPTSALYGLGSELGSVFYSVKEKNFDERGARRKADREFSKRAELESEMARQRDEVAKKQAESEASSNERKSSARIAVPGTPRHVGIGAGARVGQTPRRRVGL</sequence>
<evidence type="ECO:0000256" key="11">
    <source>
        <dbReference type="ARBA" id="ARBA00047984"/>
    </source>
</evidence>
<feature type="compositionally biased region" description="Basic residues" evidence="13">
    <location>
        <begin position="45"/>
        <end position="54"/>
    </location>
</feature>
<comment type="similarity">
    <text evidence="10">Belongs to the DEAD box helicase family. DEAH subfamily. PRP16 sub-subfamily.</text>
</comment>
<dbReference type="CDD" id="cd18791">
    <property type="entry name" value="SF2_C_RHA"/>
    <property type="match status" value="1"/>
</dbReference>
<dbReference type="InterPro" id="IPR048333">
    <property type="entry name" value="HA2_WH"/>
</dbReference>
<evidence type="ECO:0000256" key="5">
    <source>
        <dbReference type="ARBA" id="ARBA00022801"/>
    </source>
</evidence>
<dbReference type="GO" id="GO:0000398">
    <property type="term" value="P:mRNA splicing, via spliceosome"/>
    <property type="evidence" value="ECO:0007669"/>
    <property type="project" value="UniProtKB-ARBA"/>
</dbReference>
<dbReference type="SMART" id="SM00487">
    <property type="entry name" value="DEXDc"/>
    <property type="match status" value="1"/>
</dbReference>
<name>A0A8H7H0D3_9AGAM</name>
<accession>A0A8H7H0D3</accession>
<evidence type="ECO:0000256" key="3">
    <source>
        <dbReference type="ARBA" id="ARBA00022664"/>
    </source>
</evidence>
<dbReference type="Pfam" id="PF04408">
    <property type="entry name" value="WHD_HA2"/>
    <property type="match status" value="1"/>
</dbReference>
<dbReference type="GO" id="GO:0016787">
    <property type="term" value="F:hydrolase activity"/>
    <property type="evidence" value="ECO:0007669"/>
    <property type="project" value="UniProtKB-KW"/>
</dbReference>
<comment type="caution">
    <text evidence="16">The sequence shown here is derived from an EMBL/GenBank/DDBJ whole genome shotgun (WGS) entry which is preliminary data.</text>
</comment>
<evidence type="ECO:0000313" key="16">
    <source>
        <dbReference type="EMBL" id="KAF8666921.1"/>
    </source>
</evidence>
<dbReference type="Pfam" id="PF21010">
    <property type="entry name" value="HA2_C"/>
    <property type="match status" value="1"/>
</dbReference>
<dbReference type="Gene3D" id="3.40.50.300">
    <property type="entry name" value="P-loop containing nucleotide triphosphate hydrolases"/>
    <property type="match status" value="2"/>
</dbReference>
<comment type="subcellular location">
    <subcellularLocation>
        <location evidence="1">Nucleus</location>
    </subcellularLocation>
</comment>
<dbReference type="PROSITE" id="PS51192">
    <property type="entry name" value="HELICASE_ATP_BIND_1"/>
    <property type="match status" value="1"/>
</dbReference>
<dbReference type="FunFam" id="3.40.50.300:FF:000313">
    <property type="entry name" value="Pre-mRNA-splicing factor ATP-dependent RNA helicase PRP16"/>
    <property type="match status" value="1"/>
</dbReference>
<feature type="compositionally biased region" description="Basic and acidic residues" evidence="13">
    <location>
        <begin position="1213"/>
        <end position="1250"/>
    </location>
</feature>
<dbReference type="SUPFAM" id="SSF52540">
    <property type="entry name" value="P-loop containing nucleoside triphosphate hydrolases"/>
    <property type="match status" value="1"/>
</dbReference>
<dbReference type="SMART" id="SM00490">
    <property type="entry name" value="HELICc"/>
    <property type="match status" value="1"/>
</dbReference>
<feature type="region of interest" description="Disordered" evidence="13">
    <location>
        <begin position="36"/>
        <end position="72"/>
    </location>
</feature>
<dbReference type="GO" id="GO:0034458">
    <property type="term" value="F:3'-5' RNA helicase activity"/>
    <property type="evidence" value="ECO:0007669"/>
    <property type="project" value="TreeGrafter"/>
</dbReference>
<evidence type="ECO:0000256" key="8">
    <source>
        <dbReference type="ARBA" id="ARBA00023187"/>
    </source>
</evidence>
<feature type="domain" description="Helicase ATP-binding" evidence="14">
    <location>
        <begin position="620"/>
        <end position="783"/>
    </location>
</feature>
<dbReference type="InterPro" id="IPR001650">
    <property type="entry name" value="Helicase_C-like"/>
</dbReference>
<proteinExistence type="inferred from homology"/>
<dbReference type="Proteomes" id="UP000650582">
    <property type="component" value="Unassembled WGS sequence"/>
</dbReference>
<keyword evidence="7" id="KW-0067">ATP-binding</keyword>
<evidence type="ECO:0000256" key="4">
    <source>
        <dbReference type="ARBA" id="ARBA00022741"/>
    </source>
</evidence>
<evidence type="ECO:0000256" key="6">
    <source>
        <dbReference type="ARBA" id="ARBA00022806"/>
    </source>
</evidence>
<evidence type="ECO:0000256" key="12">
    <source>
        <dbReference type="ARBA" id="ARBA00070009"/>
    </source>
</evidence>
<feature type="compositionally biased region" description="Basic and acidic residues" evidence="13">
    <location>
        <begin position="265"/>
        <end position="281"/>
    </location>
</feature>
<evidence type="ECO:0000259" key="15">
    <source>
        <dbReference type="PROSITE" id="PS51194"/>
    </source>
</evidence>
<dbReference type="PROSITE" id="PS00690">
    <property type="entry name" value="DEAH_ATP_HELICASE"/>
    <property type="match status" value="1"/>
</dbReference>
<feature type="compositionally biased region" description="Basic and acidic residues" evidence="13">
    <location>
        <begin position="55"/>
        <end position="68"/>
    </location>
</feature>
<gene>
    <name evidence="16" type="ORF">RHS04_09384</name>
</gene>
<dbReference type="FunFam" id="3.40.50.300:FF:000007">
    <property type="entry name" value="Pre-mRNA-splicing factor ATP-dependent RNA helicase"/>
    <property type="match status" value="1"/>
</dbReference>
<evidence type="ECO:0000256" key="7">
    <source>
        <dbReference type="ARBA" id="ARBA00022840"/>
    </source>
</evidence>
<dbReference type="PANTHER" id="PTHR18934">
    <property type="entry name" value="ATP-DEPENDENT RNA HELICASE"/>
    <property type="match status" value="1"/>
</dbReference>
<keyword evidence="8" id="KW-0508">mRNA splicing</keyword>
<feature type="region of interest" description="Disordered" evidence="13">
    <location>
        <begin position="240"/>
        <end position="376"/>
    </location>
</feature>
<dbReference type="Gene3D" id="1.20.120.1080">
    <property type="match status" value="1"/>
</dbReference>
<keyword evidence="3" id="KW-0507">mRNA processing</keyword>
<feature type="region of interest" description="Disordered" evidence="13">
    <location>
        <begin position="557"/>
        <end position="578"/>
    </location>
</feature>
<keyword evidence="4" id="KW-0547">Nucleotide-binding</keyword>
<evidence type="ECO:0000313" key="17">
    <source>
        <dbReference type="Proteomes" id="UP000650582"/>
    </source>
</evidence>
<dbReference type="PROSITE" id="PS51194">
    <property type="entry name" value="HELICASE_CTER"/>
    <property type="match status" value="1"/>
</dbReference>
<reference evidence="16" key="1">
    <citation type="submission" date="2020-09" db="EMBL/GenBank/DDBJ databases">
        <title>Comparative genome analyses of four rice-infecting Rhizoctonia solani isolates reveal extensive enrichment of homogalacturonan modification genes.</title>
        <authorList>
            <person name="Lee D.-Y."/>
            <person name="Jeon J."/>
            <person name="Kim K.-T."/>
            <person name="Cheong K."/>
            <person name="Song H."/>
            <person name="Choi G."/>
            <person name="Ko J."/>
            <person name="Opiyo S.O."/>
            <person name="Zuo S."/>
            <person name="Madhav S."/>
            <person name="Lee Y.-H."/>
            <person name="Wang G.-L."/>
        </authorList>
    </citation>
    <scope>NUCLEOTIDE SEQUENCE</scope>
    <source>
        <strain evidence="16">AG1-IA YN-7</strain>
    </source>
</reference>
<keyword evidence="9" id="KW-0539">Nucleus</keyword>
<evidence type="ECO:0000259" key="14">
    <source>
        <dbReference type="PROSITE" id="PS51192"/>
    </source>
</evidence>
<dbReference type="InterPro" id="IPR007502">
    <property type="entry name" value="Helicase-assoc_dom"/>
</dbReference>
<evidence type="ECO:0000256" key="13">
    <source>
        <dbReference type="SAM" id="MobiDB-lite"/>
    </source>
</evidence>
<feature type="domain" description="Helicase C-terminal" evidence="15">
    <location>
        <begin position="808"/>
        <end position="980"/>
    </location>
</feature>
<dbReference type="PANTHER" id="PTHR18934:SF91">
    <property type="entry name" value="PRE-MRNA-SPLICING FACTOR ATP-DEPENDENT RNA HELICASE PRP16"/>
    <property type="match status" value="1"/>
</dbReference>
<dbReference type="InterPro" id="IPR011545">
    <property type="entry name" value="DEAD/DEAH_box_helicase_dom"/>
</dbReference>
<comment type="catalytic activity">
    <reaction evidence="11">
        <text>ATP + H2O = ADP + phosphate + H(+)</text>
        <dbReference type="Rhea" id="RHEA:13065"/>
        <dbReference type="ChEBI" id="CHEBI:15377"/>
        <dbReference type="ChEBI" id="CHEBI:15378"/>
        <dbReference type="ChEBI" id="CHEBI:30616"/>
        <dbReference type="ChEBI" id="CHEBI:43474"/>
        <dbReference type="ChEBI" id="CHEBI:456216"/>
        <dbReference type="EC" id="3.6.4.13"/>
    </reaction>
</comment>
<evidence type="ECO:0000256" key="2">
    <source>
        <dbReference type="ARBA" id="ARBA00012552"/>
    </source>
</evidence>
<dbReference type="SMART" id="SM00847">
    <property type="entry name" value="HA2"/>
    <property type="match status" value="1"/>
</dbReference>
<dbReference type="InterPro" id="IPR027417">
    <property type="entry name" value="P-loop_NTPase"/>
</dbReference>
<dbReference type="EC" id="3.6.4.13" evidence="2"/>
<dbReference type="Pfam" id="PF00270">
    <property type="entry name" value="DEAD"/>
    <property type="match status" value="1"/>
</dbReference>